<proteinExistence type="predicted"/>
<dbReference type="KEGG" id="huw:FPZ11_11325"/>
<dbReference type="PANTHER" id="PTHR43610:SF1">
    <property type="entry name" value="N-ACETYLTRANSFERASE DOMAIN-CONTAINING PROTEIN"/>
    <property type="match status" value="1"/>
</dbReference>
<keyword evidence="2" id="KW-0808">Transferase</keyword>
<dbReference type="GO" id="GO:0016747">
    <property type="term" value="F:acyltransferase activity, transferring groups other than amino-acyl groups"/>
    <property type="evidence" value="ECO:0007669"/>
    <property type="project" value="InterPro"/>
</dbReference>
<evidence type="ECO:0000313" key="2">
    <source>
        <dbReference type="EMBL" id="QDZ15270.1"/>
    </source>
</evidence>
<dbReference type="Pfam" id="PF13302">
    <property type="entry name" value="Acetyltransf_3"/>
    <property type="match status" value="1"/>
</dbReference>
<sequence length="198" mass="22085">MTRFADTPTLTGPIAVLEPLSPEHADELGRAAADGELWKLWYTSVPRPEDMATAIEWRLGMQREGAMAPWAIRNAASGDLVGMTTFCNISPENLRVEIGHTWMAQSAHRTGINADAKRLLLGRAFDTLGCNAVYFHTHWHNHQSRAAIERLGAKQDGVLRSYQVFKGVVRDTVTFSILTNEWDAVRHGLDARIERHVG</sequence>
<feature type="domain" description="N-acetyltransferase" evidence="1">
    <location>
        <begin position="16"/>
        <end position="154"/>
    </location>
</feature>
<evidence type="ECO:0000259" key="1">
    <source>
        <dbReference type="Pfam" id="PF13302"/>
    </source>
</evidence>
<dbReference type="Gene3D" id="3.40.630.30">
    <property type="match status" value="1"/>
</dbReference>
<protein>
    <submittedName>
        <fullName evidence="2">GNAT family N-acetyltransferase</fullName>
    </submittedName>
</protein>
<evidence type="ECO:0000313" key="3">
    <source>
        <dbReference type="Proteomes" id="UP000320216"/>
    </source>
</evidence>
<accession>A0A5B8M741</accession>
<dbReference type="EMBL" id="CP042305">
    <property type="protein sequence ID" value="QDZ15270.1"/>
    <property type="molecule type" value="Genomic_DNA"/>
</dbReference>
<reference evidence="2 3" key="1">
    <citation type="submission" date="2019-07" db="EMBL/GenBank/DDBJ databases">
        <title>Full genome sequence of Humibacter sp. WJ7-1.</title>
        <authorList>
            <person name="Im W.-T."/>
        </authorList>
    </citation>
    <scope>NUCLEOTIDE SEQUENCE [LARGE SCALE GENOMIC DNA]</scope>
    <source>
        <strain evidence="2 3">WJ7-1</strain>
    </source>
</reference>
<dbReference type="InterPro" id="IPR016181">
    <property type="entry name" value="Acyl_CoA_acyltransferase"/>
</dbReference>
<organism evidence="2 3">
    <name type="scientific">Humibacter ginsenosidimutans</name>
    <dbReference type="NCBI Taxonomy" id="2599293"/>
    <lineage>
        <taxon>Bacteria</taxon>
        <taxon>Bacillati</taxon>
        <taxon>Actinomycetota</taxon>
        <taxon>Actinomycetes</taxon>
        <taxon>Micrococcales</taxon>
        <taxon>Microbacteriaceae</taxon>
        <taxon>Humibacter</taxon>
    </lineage>
</organism>
<dbReference type="InterPro" id="IPR000182">
    <property type="entry name" value="GNAT_dom"/>
</dbReference>
<dbReference type="AlphaFoldDB" id="A0A5B8M741"/>
<keyword evidence="3" id="KW-1185">Reference proteome</keyword>
<dbReference type="RefSeq" id="WP_146320980.1">
    <property type="nucleotide sequence ID" value="NZ_CP042305.1"/>
</dbReference>
<dbReference type="PANTHER" id="PTHR43610">
    <property type="entry name" value="BLL6696 PROTEIN"/>
    <property type="match status" value="1"/>
</dbReference>
<dbReference type="Proteomes" id="UP000320216">
    <property type="component" value="Chromosome"/>
</dbReference>
<dbReference type="SUPFAM" id="SSF55729">
    <property type="entry name" value="Acyl-CoA N-acyltransferases (Nat)"/>
    <property type="match status" value="1"/>
</dbReference>
<dbReference type="OrthoDB" id="9795199at2"/>
<name>A0A5B8M741_9MICO</name>
<gene>
    <name evidence="2" type="ORF">FPZ11_11325</name>
</gene>